<dbReference type="Pfam" id="PF14430">
    <property type="entry name" value="Imm1"/>
    <property type="match status" value="1"/>
</dbReference>
<name>A0ABQ3MV69_9PSEU</name>
<evidence type="ECO:0000313" key="1">
    <source>
        <dbReference type="EMBL" id="GHH60638.1"/>
    </source>
</evidence>
<reference evidence="2" key="1">
    <citation type="journal article" date="2019" name="Int. J. Syst. Evol. Microbiol.">
        <title>The Global Catalogue of Microorganisms (GCM) 10K type strain sequencing project: providing services to taxonomists for standard genome sequencing and annotation.</title>
        <authorList>
            <consortium name="The Broad Institute Genomics Platform"/>
            <consortium name="The Broad Institute Genome Sequencing Center for Infectious Disease"/>
            <person name="Wu L."/>
            <person name="Ma J."/>
        </authorList>
    </citation>
    <scope>NUCLEOTIDE SEQUENCE [LARGE SCALE GENOMIC DNA]</scope>
    <source>
        <strain evidence="2">CGMCC 4.7367</strain>
    </source>
</reference>
<dbReference type="Proteomes" id="UP000605568">
    <property type="component" value="Unassembled WGS sequence"/>
</dbReference>
<sequence>MSYVLEASYKHGAGVSLLRTDDDIEAFLAELLNAGPDYQSATVYAVDESVDEDPTHELVVGVDQATGLGAVRYAGDDGEWFSKGEQVNPNGVRYLYFGTAHEFPADSEVPVGQVQQVLRELLANGGTRPEGARWQAPTELG</sequence>
<proteinExistence type="predicted"/>
<evidence type="ECO:0008006" key="3">
    <source>
        <dbReference type="Google" id="ProtNLM"/>
    </source>
</evidence>
<dbReference type="EMBL" id="BNAR01000024">
    <property type="protein sequence ID" value="GHH60638.1"/>
    <property type="molecule type" value="Genomic_DNA"/>
</dbReference>
<organism evidence="1 2">
    <name type="scientific">Lentzea cavernae</name>
    <dbReference type="NCBI Taxonomy" id="2020703"/>
    <lineage>
        <taxon>Bacteria</taxon>
        <taxon>Bacillati</taxon>
        <taxon>Actinomycetota</taxon>
        <taxon>Actinomycetes</taxon>
        <taxon>Pseudonocardiales</taxon>
        <taxon>Pseudonocardiaceae</taxon>
        <taxon>Lentzea</taxon>
    </lineage>
</organism>
<accession>A0ABQ3MV69</accession>
<dbReference type="InterPro" id="IPR025680">
    <property type="entry name" value="DddI"/>
</dbReference>
<comment type="caution">
    <text evidence="1">The sequence shown here is derived from an EMBL/GenBank/DDBJ whole genome shotgun (WGS) entry which is preliminary data.</text>
</comment>
<keyword evidence="2" id="KW-1185">Reference proteome</keyword>
<gene>
    <name evidence="1" type="ORF">GCM10017774_85360</name>
</gene>
<protein>
    <recommendedName>
        <fullName evidence="3">Immunity protein Imm1</fullName>
    </recommendedName>
</protein>
<evidence type="ECO:0000313" key="2">
    <source>
        <dbReference type="Proteomes" id="UP000605568"/>
    </source>
</evidence>